<feature type="transmembrane region" description="Helical" evidence="5">
    <location>
        <begin position="6"/>
        <end position="22"/>
    </location>
</feature>
<dbReference type="InterPro" id="IPR000276">
    <property type="entry name" value="GPCR_Rhodpsn"/>
</dbReference>
<evidence type="ECO:0000313" key="7">
    <source>
        <dbReference type="EMBL" id="CAF4072400.1"/>
    </source>
</evidence>
<proteinExistence type="predicted"/>
<dbReference type="SUPFAM" id="SSF81321">
    <property type="entry name" value="Family A G protein-coupled receptor-like"/>
    <property type="match status" value="1"/>
</dbReference>
<dbReference type="GO" id="GO:0016020">
    <property type="term" value="C:membrane"/>
    <property type="evidence" value="ECO:0007669"/>
    <property type="project" value="UniProtKB-SubCell"/>
</dbReference>
<dbReference type="PROSITE" id="PS50262">
    <property type="entry name" value="G_PROTEIN_RECEP_F1_2"/>
    <property type="match status" value="1"/>
</dbReference>
<evidence type="ECO:0000256" key="4">
    <source>
        <dbReference type="ARBA" id="ARBA00023136"/>
    </source>
</evidence>
<comment type="subcellular location">
    <subcellularLocation>
        <location evidence="1">Membrane</location>
    </subcellularLocation>
</comment>
<keyword evidence="3 5" id="KW-1133">Transmembrane helix</keyword>
<dbReference type="Proteomes" id="UP000663844">
    <property type="component" value="Unassembled WGS sequence"/>
</dbReference>
<accession>A0A819SY40</accession>
<dbReference type="InterPro" id="IPR017452">
    <property type="entry name" value="GPCR_Rhodpsn_7TM"/>
</dbReference>
<dbReference type="EMBL" id="CAJOAZ010004721">
    <property type="protein sequence ID" value="CAF4072400.1"/>
    <property type="molecule type" value="Genomic_DNA"/>
</dbReference>
<evidence type="ECO:0000256" key="3">
    <source>
        <dbReference type="ARBA" id="ARBA00022989"/>
    </source>
</evidence>
<evidence type="ECO:0000256" key="5">
    <source>
        <dbReference type="SAM" id="Phobius"/>
    </source>
</evidence>
<feature type="transmembrane region" description="Helical" evidence="5">
    <location>
        <begin position="70"/>
        <end position="92"/>
    </location>
</feature>
<keyword evidence="4 5" id="KW-0472">Membrane</keyword>
<sequence>MLIFEVLAIALSLVIFVHFAVNHQVRSKLKNHGWLVLLICNFVQLILDLPMPMSYYYVGSVWPTSNIFCVWWTWCEYSLNSIGLFLMAWISIERHFIIFYPHTILQVSWKKWIFHFIPIIFCLIWAPLFYFVVVIISPECTTVWDFSLLICGLPCHYEISILIQFDFIFNIVVPITIIILANLLLVIRVTYQKMSRQQAINWRRHRKMVSQLWIVSSLYLGFWLPSTITLLIQITILPSFMIDQLETMLFVIYFIPLLLPMICLSALPDLVTKLMNLIVSRRMNVIGVVPFRRDAGQQAIMAPAR</sequence>
<dbReference type="GO" id="GO:0004930">
    <property type="term" value="F:G protein-coupled receptor activity"/>
    <property type="evidence" value="ECO:0007669"/>
    <property type="project" value="InterPro"/>
</dbReference>
<evidence type="ECO:0000259" key="6">
    <source>
        <dbReference type="PROSITE" id="PS50262"/>
    </source>
</evidence>
<feature type="transmembrane region" description="Helical" evidence="5">
    <location>
        <begin position="167"/>
        <end position="191"/>
    </location>
</feature>
<feature type="transmembrane region" description="Helical" evidence="5">
    <location>
        <begin position="112"/>
        <end position="136"/>
    </location>
</feature>
<evidence type="ECO:0000256" key="2">
    <source>
        <dbReference type="ARBA" id="ARBA00022692"/>
    </source>
</evidence>
<dbReference type="Gene3D" id="1.20.1070.10">
    <property type="entry name" value="Rhodopsin 7-helix transmembrane proteins"/>
    <property type="match status" value="1"/>
</dbReference>
<dbReference type="CDD" id="cd00637">
    <property type="entry name" value="7tm_classA_rhodopsin-like"/>
    <property type="match status" value="1"/>
</dbReference>
<dbReference type="Pfam" id="PF00001">
    <property type="entry name" value="7tm_1"/>
    <property type="match status" value="1"/>
</dbReference>
<dbReference type="AlphaFoldDB" id="A0A819SY40"/>
<feature type="transmembrane region" description="Helical" evidence="5">
    <location>
        <begin position="34"/>
        <end position="58"/>
    </location>
</feature>
<reference evidence="7" key="1">
    <citation type="submission" date="2021-02" db="EMBL/GenBank/DDBJ databases">
        <authorList>
            <person name="Nowell W R."/>
        </authorList>
    </citation>
    <scope>NUCLEOTIDE SEQUENCE</scope>
</reference>
<protein>
    <recommendedName>
        <fullName evidence="6">G-protein coupled receptors family 1 profile domain-containing protein</fullName>
    </recommendedName>
</protein>
<dbReference type="PROSITE" id="PS00237">
    <property type="entry name" value="G_PROTEIN_RECEP_F1_1"/>
    <property type="match status" value="1"/>
</dbReference>
<evidence type="ECO:0000256" key="1">
    <source>
        <dbReference type="ARBA" id="ARBA00004370"/>
    </source>
</evidence>
<organism evidence="7 8">
    <name type="scientific">Adineta steineri</name>
    <dbReference type="NCBI Taxonomy" id="433720"/>
    <lineage>
        <taxon>Eukaryota</taxon>
        <taxon>Metazoa</taxon>
        <taxon>Spiralia</taxon>
        <taxon>Gnathifera</taxon>
        <taxon>Rotifera</taxon>
        <taxon>Eurotatoria</taxon>
        <taxon>Bdelloidea</taxon>
        <taxon>Adinetida</taxon>
        <taxon>Adinetidae</taxon>
        <taxon>Adineta</taxon>
    </lineage>
</organism>
<feature type="transmembrane region" description="Helical" evidence="5">
    <location>
        <begin position="248"/>
        <end position="267"/>
    </location>
</feature>
<feature type="transmembrane region" description="Helical" evidence="5">
    <location>
        <begin position="212"/>
        <end position="236"/>
    </location>
</feature>
<feature type="domain" description="G-protein coupled receptors family 1 profile" evidence="6">
    <location>
        <begin position="11"/>
        <end position="271"/>
    </location>
</feature>
<keyword evidence="2 5" id="KW-0812">Transmembrane</keyword>
<evidence type="ECO:0000313" key="8">
    <source>
        <dbReference type="Proteomes" id="UP000663844"/>
    </source>
</evidence>
<name>A0A819SY40_9BILA</name>
<gene>
    <name evidence="7" type="ORF">OXD698_LOCUS33793</name>
</gene>
<comment type="caution">
    <text evidence="7">The sequence shown here is derived from an EMBL/GenBank/DDBJ whole genome shotgun (WGS) entry which is preliminary data.</text>
</comment>